<dbReference type="RefSeq" id="WP_069657320.1">
    <property type="nucleotide sequence ID" value="NZ_MIJF01000054.1"/>
</dbReference>
<keyword evidence="3" id="KW-1185">Reference proteome</keyword>
<dbReference type="Proteomes" id="UP000243739">
    <property type="component" value="Unassembled WGS sequence"/>
</dbReference>
<evidence type="ECO:0000313" key="2">
    <source>
        <dbReference type="EMBL" id="OEF98808.1"/>
    </source>
</evidence>
<dbReference type="OrthoDB" id="2734115at2"/>
<protein>
    <submittedName>
        <fullName evidence="2">Uncharacterized protein</fullName>
    </submittedName>
</protein>
<accession>A0A1D2YSZ3</accession>
<reference evidence="2 3" key="1">
    <citation type="submission" date="2016-09" db="EMBL/GenBank/DDBJ databases">
        <title>Draft genome sequence for the type strain of Vulcanibacillus modesticaldus BR, a strictly anaerobic, moderately thermophilic, and nitrate-reducing bacterium from deep sea-hydrothermal vents of the Mid-Atlantic Ridge.</title>
        <authorList>
            <person name="Abin C.A."/>
            <person name="Hollibaugh J.T."/>
        </authorList>
    </citation>
    <scope>NUCLEOTIDE SEQUENCE [LARGE SCALE GENOMIC DNA]</scope>
    <source>
        <strain evidence="2 3">BR</strain>
    </source>
</reference>
<sequence length="141" mass="16964">MHLFRGDVHKFYLKLRKTIQDKGSLELLNELKEIDEIRQFYQQLSISELVNIRYRMLKEQNAIGMIPLLFASIPWLGLIFSKQLQYLLFNNGDFLWAWFIIIYGIILMFAFVYHYREKAWSAVHIDIVEDIINEKKDHPLE</sequence>
<name>A0A1D2YSZ3_9BACI</name>
<dbReference type="AlphaFoldDB" id="A0A1D2YSZ3"/>
<evidence type="ECO:0000313" key="3">
    <source>
        <dbReference type="Proteomes" id="UP000243739"/>
    </source>
</evidence>
<keyword evidence="1" id="KW-0472">Membrane</keyword>
<feature type="transmembrane region" description="Helical" evidence="1">
    <location>
        <begin position="95"/>
        <end position="115"/>
    </location>
</feature>
<dbReference type="EMBL" id="MIJF01000054">
    <property type="protein sequence ID" value="OEF98808.1"/>
    <property type="molecule type" value="Genomic_DNA"/>
</dbReference>
<keyword evidence="1" id="KW-1133">Transmembrane helix</keyword>
<proteinExistence type="predicted"/>
<evidence type="ECO:0000256" key="1">
    <source>
        <dbReference type="SAM" id="Phobius"/>
    </source>
</evidence>
<keyword evidence="1" id="KW-0812">Transmembrane</keyword>
<gene>
    <name evidence="2" type="ORF">BHF71_10870</name>
</gene>
<organism evidence="2 3">
    <name type="scientific">Vulcanibacillus modesticaldus</name>
    <dbReference type="NCBI Taxonomy" id="337097"/>
    <lineage>
        <taxon>Bacteria</taxon>
        <taxon>Bacillati</taxon>
        <taxon>Bacillota</taxon>
        <taxon>Bacilli</taxon>
        <taxon>Bacillales</taxon>
        <taxon>Bacillaceae</taxon>
        <taxon>Vulcanibacillus</taxon>
    </lineage>
</organism>
<comment type="caution">
    <text evidence="2">The sequence shown here is derived from an EMBL/GenBank/DDBJ whole genome shotgun (WGS) entry which is preliminary data.</text>
</comment>
<feature type="transmembrane region" description="Helical" evidence="1">
    <location>
        <begin position="62"/>
        <end position="80"/>
    </location>
</feature>